<dbReference type="InParanoid" id="E8N5Z6"/>
<evidence type="ECO:0000256" key="4">
    <source>
        <dbReference type="ARBA" id="ARBA00023014"/>
    </source>
</evidence>
<dbReference type="GO" id="GO:0051537">
    <property type="term" value="F:2 iron, 2 sulfur cluster binding"/>
    <property type="evidence" value="ECO:0007669"/>
    <property type="project" value="UniProtKB-KW"/>
</dbReference>
<dbReference type="Proteomes" id="UP000008922">
    <property type="component" value="Chromosome"/>
</dbReference>
<dbReference type="RefSeq" id="WP_013560237.1">
    <property type="nucleotide sequence ID" value="NC_014960.1"/>
</dbReference>
<evidence type="ECO:0000256" key="1">
    <source>
        <dbReference type="ARBA" id="ARBA00022714"/>
    </source>
</evidence>
<evidence type="ECO:0000256" key="2">
    <source>
        <dbReference type="ARBA" id="ARBA00022723"/>
    </source>
</evidence>
<dbReference type="HOGENOM" id="CLU_2731160_0_0_0"/>
<dbReference type="Gene3D" id="3.40.5.90">
    <property type="entry name" value="CDGSH iron-sulfur domain, mitoNEET-type"/>
    <property type="match status" value="1"/>
</dbReference>
<organism evidence="6 7">
    <name type="scientific">Anaerolinea thermophila (strain DSM 14523 / JCM 11388 / NBRC 100420 / UNI-1)</name>
    <dbReference type="NCBI Taxonomy" id="926569"/>
    <lineage>
        <taxon>Bacteria</taxon>
        <taxon>Bacillati</taxon>
        <taxon>Chloroflexota</taxon>
        <taxon>Anaerolineae</taxon>
        <taxon>Anaerolineales</taxon>
        <taxon>Anaerolineaceae</taxon>
        <taxon>Anaerolinea</taxon>
    </lineage>
</organism>
<dbReference type="SMART" id="SM00704">
    <property type="entry name" value="ZnF_CDGSH"/>
    <property type="match status" value="1"/>
</dbReference>
<sequence>MPEFSTVEKNGHFRHIIQLKPGERVSLCRCYGSKNFPFCDGTHNQIHSNVGPAIIEVPASVEENEEGTQSS</sequence>
<dbReference type="OrthoDB" id="9795032at2"/>
<name>E8N5Z6_ANATU</name>
<dbReference type="Pfam" id="PF09360">
    <property type="entry name" value="zf-CDGSH"/>
    <property type="match status" value="1"/>
</dbReference>
<dbReference type="InterPro" id="IPR018967">
    <property type="entry name" value="FeS-contain_CDGSH-typ"/>
</dbReference>
<keyword evidence="2" id="KW-0479">Metal-binding</keyword>
<keyword evidence="7" id="KW-1185">Reference proteome</keyword>
<protein>
    <recommendedName>
        <fullName evidence="5">Iron-binding zinc finger CDGSH type domain-containing protein</fullName>
    </recommendedName>
</protein>
<gene>
    <name evidence="6" type="ordered locus">ANT_18340</name>
</gene>
<evidence type="ECO:0000259" key="5">
    <source>
        <dbReference type="SMART" id="SM00704"/>
    </source>
</evidence>
<dbReference type="KEGG" id="atm:ANT_18340"/>
<reference evidence="6 7" key="1">
    <citation type="submission" date="2010-12" db="EMBL/GenBank/DDBJ databases">
        <title>Whole genome sequence of Anaerolinea thermophila UNI-1.</title>
        <authorList>
            <person name="Narita-Yamada S."/>
            <person name="Kishi E."/>
            <person name="Watanabe Y."/>
            <person name="Takasaki K."/>
            <person name="Ankai A."/>
            <person name="Oguchi A."/>
            <person name="Fukui S."/>
            <person name="Takahashi M."/>
            <person name="Yashiro I."/>
            <person name="Hosoyama A."/>
            <person name="Sekiguchi Y."/>
            <person name="Hanada S."/>
            <person name="Fujita N."/>
        </authorList>
    </citation>
    <scope>NUCLEOTIDE SEQUENCE [LARGE SCALE GENOMIC DNA]</scope>
    <source>
        <strain evidence="7">DSM 14523 / JCM 11388 / NBRC 100420 / UNI-1</strain>
    </source>
</reference>
<dbReference type="EMBL" id="AP012029">
    <property type="protein sequence ID" value="BAJ63860.1"/>
    <property type="molecule type" value="Genomic_DNA"/>
</dbReference>
<dbReference type="GO" id="GO:0046872">
    <property type="term" value="F:metal ion binding"/>
    <property type="evidence" value="ECO:0007669"/>
    <property type="project" value="UniProtKB-KW"/>
</dbReference>
<evidence type="ECO:0000256" key="3">
    <source>
        <dbReference type="ARBA" id="ARBA00023004"/>
    </source>
</evidence>
<keyword evidence="4" id="KW-0411">Iron-sulfur</keyword>
<dbReference type="AlphaFoldDB" id="E8N5Z6"/>
<dbReference type="GO" id="GO:0005737">
    <property type="term" value="C:cytoplasm"/>
    <property type="evidence" value="ECO:0007669"/>
    <property type="project" value="UniProtKB-ARBA"/>
</dbReference>
<accession>E8N5Z6</accession>
<evidence type="ECO:0000313" key="6">
    <source>
        <dbReference type="EMBL" id="BAJ63860.1"/>
    </source>
</evidence>
<feature type="domain" description="Iron-binding zinc finger CDGSH type" evidence="5">
    <location>
        <begin position="12"/>
        <end position="49"/>
    </location>
</feature>
<keyword evidence="1" id="KW-0001">2Fe-2S</keyword>
<proteinExistence type="predicted"/>
<keyword evidence="3" id="KW-0408">Iron</keyword>
<dbReference type="STRING" id="926569.ANT_18340"/>
<dbReference type="eggNOG" id="COG3369">
    <property type="taxonomic scope" value="Bacteria"/>
</dbReference>
<evidence type="ECO:0000313" key="7">
    <source>
        <dbReference type="Proteomes" id="UP000008922"/>
    </source>
</evidence>
<dbReference type="InterPro" id="IPR042216">
    <property type="entry name" value="MitoNEET_CISD"/>
</dbReference>